<keyword evidence="2 5" id="KW-0812">Transmembrane</keyword>
<protein>
    <recommendedName>
        <fullName evidence="6">TM2 domain-containing protein</fullName>
    </recommendedName>
</protein>
<dbReference type="InterPro" id="IPR007829">
    <property type="entry name" value="TM2"/>
</dbReference>
<organism evidence="7">
    <name type="scientific">marine sediment metagenome</name>
    <dbReference type="NCBI Taxonomy" id="412755"/>
    <lineage>
        <taxon>unclassified sequences</taxon>
        <taxon>metagenomes</taxon>
        <taxon>ecological metagenomes</taxon>
    </lineage>
</organism>
<keyword evidence="3 5" id="KW-1133">Transmembrane helix</keyword>
<evidence type="ECO:0000256" key="4">
    <source>
        <dbReference type="ARBA" id="ARBA00023136"/>
    </source>
</evidence>
<dbReference type="EMBL" id="BARU01021302">
    <property type="protein sequence ID" value="GAH59090.1"/>
    <property type="molecule type" value="Genomic_DNA"/>
</dbReference>
<dbReference type="Pfam" id="PF05154">
    <property type="entry name" value="TM2"/>
    <property type="match status" value="1"/>
</dbReference>
<evidence type="ECO:0000256" key="3">
    <source>
        <dbReference type="ARBA" id="ARBA00022989"/>
    </source>
</evidence>
<comment type="caution">
    <text evidence="7">The sequence shown here is derived from an EMBL/GenBank/DDBJ whole genome shotgun (WGS) entry which is preliminary data.</text>
</comment>
<keyword evidence="4 5" id="KW-0472">Membrane</keyword>
<feature type="transmembrane region" description="Helical" evidence="5">
    <location>
        <begin position="33"/>
        <end position="53"/>
    </location>
</feature>
<comment type="subcellular location">
    <subcellularLocation>
        <location evidence="1">Membrane</location>
        <topology evidence="1">Multi-pass membrane protein</topology>
    </subcellularLocation>
</comment>
<dbReference type="PANTHER" id="PTHR44733">
    <property type="entry name" value="DNAJ HOMOLOG SUBFAMILY C MEMBER 22"/>
    <property type="match status" value="1"/>
</dbReference>
<proteinExistence type="predicted"/>
<evidence type="ECO:0000259" key="6">
    <source>
        <dbReference type="Pfam" id="PF05154"/>
    </source>
</evidence>
<dbReference type="PANTHER" id="PTHR44733:SF1">
    <property type="entry name" value="DNAJ HOMOLOG SUBFAMILY C MEMBER 22"/>
    <property type="match status" value="1"/>
</dbReference>
<sequence length="80" mass="8909">MKSKVVAYLLWLLSIFGWLGFHRFYLRKFGTGIIWILTGGVVGIGALIDLFTLGGQVDQYNTNTELQTIRTSTMAQAAKP</sequence>
<name>X1HPX0_9ZZZZ</name>
<dbReference type="AlphaFoldDB" id="X1HPX0"/>
<feature type="transmembrane region" description="Helical" evidence="5">
    <location>
        <begin position="6"/>
        <end position="26"/>
    </location>
</feature>
<accession>X1HPX0</accession>
<gene>
    <name evidence="7" type="ORF">S03H2_34875</name>
</gene>
<evidence type="ECO:0000256" key="1">
    <source>
        <dbReference type="ARBA" id="ARBA00004141"/>
    </source>
</evidence>
<evidence type="ECO:0000256" key="5">
    <source>
        <dbReference type="SAM" id="Phobius"/>
    </source>
</evidence>
<feature type="domain" description="TM2" evidence="6">
    <location>
        <begin position="2"/>
        <end position="51"/>
    </location>
</feature>
<reference evidence="7" key="1">
    <citation type="journal article" date="2014" name="Front. Microbiol.">
        <title>High frequency of phylogenetically diverse reductive dehalogenase-homologous genes in deep subseafloor sedimentary metagenomes.</title>
        <authorList>
            <person name="Kawai M."/>
            <person name="Futagami T."/>
            <person name="Toyoda A."/>
            <person name="Takaki Y."/>
            <person name="Nishi S."/>
            <person name="Hori S."/>
            <person name="Arai W."/>
            <person name="Tsubouchi T."/>
            <person name="Morono Y."/>
            <person name="Uchiyama I."/>
            <person name="Ito T."/>
            <person name="Fujiyama A."/>
            <person name="Inagaki F."/>
            <person name="Takami H."/>
        </authorList>
    </citation>
    <scope>NUCLEOTIDE SEQUENCE</scope>
    <source>
        <strain evidence="7">Expedition CK06-06</strain>
    </source>
</reference>
<evidence type="ECO:0000313" key="7">
    <source>
        <dbReference type="EMBL" id="GAH59090.1"/>
    </source>
</evidence>
<dbReference type="GO" id="GO:0016020">
    <property type="term" value="C:membrane"/>
    <property type="evidence" value="ECO:0007669"/>
    <property type="project" value="UniProtKB-SubCell"/>
</dbReference>
<evidence type="ECO:0000256" key="2">
    <source>
        <dbReference type="ARBA" id="ARBA00022692"/>
    </source>
</evidence>